<evidence type="ECO:0000259" key="8">
    <source>
        <dbReference type="Pfam" id="PF12704"/>
    </source>
</evidence>
<dbReference type="Pfam" id="PF02687">
    <property type="entry name" value="FtsX"/>
    <property type="match status" value="2"/>
</dbReference>
<feature type="transmembrane region" description="Helical" evidence="6">
    <location>
        <begin position="21"/>
        <end position="43"/>
    </location>
</feature>
<dbReference type="KEGG" id="proe:H9L23_06990"/>
<dbReference type="Pfam" id="PF12704">
    <property type="entry name" value="MacB_PCD"/>
    <property type="match status" value="2"/>
</dbReference>
<feature type="domain" description="MacB-like periplasmic core" evidence="8">
    <location>
        <begin position="20"/>
        <end position="241"/>
    </location>
</feature>
<feature type="transmembrane region" description="Helical" evidence="6">
    <location>
        <begin position="666"/>
        <end position="690"/>
    </location>
</feature>
<feature type="transmembrane region" description="Helical" evidence="6">
    <location>
        <begin position="327"/>
        <end position="352"/>
    </location>
</feature>
<feature type="transmembrane region" description="Helical" evidence="6">
    <location>
        <begin position="281"/>
        <end position="300"/>
    </location>
</feature>
<feature type="domain" description="MacB-like periplasmic core" evidence="8">
    <location>
        <begin position="432"/>
        <end position="625"/>
    </location>
</feature>
<dbReference type="PANTHER" id="PTHR30572">
    <property type="entry name" value="MEMBRANE COMPONENT OF TRANSPORTER-RELATED"/>
    <property type="match status" value="1"/>
</dbReference>
<comment type="subcellular location">
    <subcellularLocation>
        <location evidence="1">Cell membrane</location>
        <topology evidence="1">Multi-pass membrane protein</topology>
    </subcellularLocation>
</comment>
<dbReference type="EMBL" id="CP060723">
    <property type="protein sequence ID" value="QNN43822.1"/>
    <property type="molecule type" value="Genomic_DNA"/>
</dbReference>
<dbReference type="GO" id="GO:0005886">
    <property type="term" value="C:plasma membrane"/>
    <property type="evidence" value="ECO:0007669"/>
    <property type="project" value="UniProtKB-SubCell"/>
</dbReference>
<dbReference type="AlphaFoldDB" id="A0A7G9QKE7"/>
<gene>
    <name evidence="9" type="ORF">H9L23_06990</name>
</gene>
<keyword evidence="3 6" id="KW-0812">Transmembrane</keyword>
<dbReference type="InterPro" id="IPR050250">
    <property type="entry name" value="Macrolide_Exporter_MacB"/>
</dbReference>
<dbReference type="InterPro" id="IPR003838">
    <property type="entry name" value="ABC3_permease_C"/>
</dbReference>
<dbReference type="Proteomes" id="UP000515806">
    <property type="component" value="Chromosome"/>
</dbReference>
<dbReference type="InterPro" id="IPR025857">
    <property type="entry name" value="MacB_PCD"/>
</dbReference>
<feature type="domain" description="ABC3 transporter permease C-terminal" evidence="7">
    <location>
        <begin position="286"/>
        <end position="399"/>
    </location>
</feature>
<feature type="transmembrane region" description="Helical" evidence="6">
    <location>
        <begin position="711"/>
        <end position="737"/>
    </location>
</feature>
<dbReference type="RefSeq" id="WP_187594285.1">
    <property type="nucleotide sequence ID" value="NZ_CP060723.1"/>
</dbReference>
<evidence type="ECO:0000313" key="10">
    <source>
        <dbReference type="Proteomes" id="UP000515806"/>
    </source>
</evidence>
<keyword evidence="10" id="KW-1185">Reference proteome</keyword>
<evidence type="ECO:0000256" key="2">
    <source>
        <dbReference type="ARBA" id="ARBA00022475"/>
    </source>
</evidence>
<evidence type="ECO:0000256" key="6">
    <source>
        <dbReference type="SAM" id="Phobius"/>
    </source>
</evidence>
<feature type="transmembrane region" description="Helical" evidence="6">
    <location>
        <begin position="372"/>
        <end position="397"/>
    </location>
</feature>
<organism evidence="9 10">
    <name type="scientific">Pedobacter roseus</name>
    <dbReference type="NCBI Taxonomy" id="336820"/>
    <lineage>
        <taxon>Bacteria</taxon>
        <taxon>Pseudomonadati</taxon>
        <taxon>Bacteroidota</taxon>
        <taxon>Sphingobacteriia</taxon>
        <taxon>Sphingobacteriales</taxon>
        <taxon>Sphingobacteriaceae</taxon>
        <taxon>Pedobacter</taxon>
    </lineage>
</organism>
<feature type="transmembrane region" description="Helical" evidence="6">
    <location>
        <begin position="418"/>
        <end position="443"/>
    </location>
</feature>
<evidence type="ECO:0000256" key="4">
    <source>
        <dbReference type="ARBA" id="ARBA00022989"/>
    </source>
</evidence>
<evidence type="ECO:0000313" key="9">
    <source>
        <dbReference type="EMBL" id="QNN43822.1"/>
    </source>
</evidence>
<reference evidence="9 10" key="1">
    <citation type="submission" date="2020-08" db="EMBL/GenBank/DDBJ databases">
        <title>Genome sequence of Pedobacter roseus KACC 11594T.</title>
        <authorList>
            <person name="Hyun D.-W."/>
            <person name="Bae J.-W."/>
        </authorList>
    </citation>
    <scope>NUCLEOTIDE SEQUENCE [LARGE SCALE GENOMIC DNA]</scope>
    <source>
        <strain evidence="9 10">KACC 11594</strain>
    </source>
</reference>
<proteinExistence type="predicted"/>
<accession>A0A7G9QKE7</accession>
<feature type="transmembrane region" description="Helical" evidence="6">
    <location>
        <begin position="749"/>
        <end position="773"/>
    </location>
</feature>
<evidence type="ECO:0000256" key="5">
    <source>
        <dbReference type="ARBA" id="ARBA00023136"/>
    </source>
</evidence>
<dbReference type="PANTHER" id="PTHR30572:SF18">
    <property type="entry name" value="ABC-TYPE MACROLIDE FAMILY EXPORT SYSTEM PERMEASE COMPONENT 2"/>
    <property type="match status" value="1"/>
</dbReference>
<name>A0A7G9QKE7_9SPHI</name>
<evidence type="ECO:0000259" key="7">
    <source>
        <dbReference type="Pfam" id="PF02687"/>
    </source>
</evidence>
<dbReference type="PROSITE" id="PS51257">
    <property type="entry name" value="PROKAR_LIPOPROTEIN"/>
    <property type="match status" value="1"/>
</dbReference>
<keyword evidence="2" id="KW-1003">Cell membrane</keyword>
<keyword evidence="5 6" id="KW-0472">Membrane</keyword>
<feature type="domain" description="ABC3 transporter permease C-terminal" evidence="7">
    <location>
        <begin position="670"/>
        <end position="783"/>
    </location>
</feature>
<keyword evidence="4 6" id="KW-1133">Transmembrane helix</keyword>
<sequence>MFRLNLKIALRNLWRNKTSSVINIIGLAIGLASCLLLLLYVNYEWNFDRGFKDVDKVYQVMINFQDASGKITSTGRAPGNGIDGEIRKRIPEVDAVSRIGGGREALLANGRTSFKRVEIFADPEILKIYNYEFIAGNPATALNLPNSIVITEQTAKLLYGGINVLNKSIKYRNQSDLTITGVIKDFPGNTSIKFDCVLPWSFYQQINENAKNWDWGSFSWLVMVKVNDPSKVDLINNKIKSIFNERSSDTKAENFIFPFAKTHLYNNFVNGKSAGGDIERIYLFVCLAFGILLIACINFMNMATAKSERRAKEVGIKKTIGATRTSLIMQFFTEAMVLTMGSVLLAITVVELTLPVFNNLLGTEITINYINIWYWLVIFGVVLATGLLSGLYPALFLSAFKPIQNLKRRTARANAIPVNLRQVLVVGQFCFAIMLVIATLVIYKQISFIQNRPIGYQANLLAEMPQEGELSHKFEVFKSEVLKTGAVTAVNQAAGSFSSVSNWFAGFEWPNRAPGGQDIVFNRLETTYDFVKTSGVELVAGRDFSKDFASDTAGVLLSSSAVKVMNLQSPLGTKVKLNGKDLKVIGVFKDFIWDSPYQAGKPMVINFNRFNSNNINMRLNPSNSLSRNVALISAVAKRLNPAYPVDIKFVDNLYAQKLHSEKILGILANLFGSIAIFISCMGLYGLVAYSAEQRTKEFGVRRVLGASVSNIIKLLSVSFLKMVFVAAFVGAPLAYYLMSKWLAGFEFRISISFSIIIISIVGTAMVAFLTVGFQAYKAARANPVEALNMSKPG</sequence>
<dbReference type="GO" id="GO:0022857">
    <property type="term" value="F:transmembrane transporter activity"/>
    <property type="evidence" value="ECO:0007669"/>
    <property type="project" value="TreeGrafter"/>
</dbReference>
<evidence type="ECO:0000256" key="3">
    <source>
        <dbReference type="ARBA" id="ARBA00022692"/>
    </source>
</evidence>
<evidence type="ECO:0000256" key="1">
    <source>
        <dbReference type="ARBA" id="ARBA00004651"/>
    </source>
</evidence>
<protein>
    <submittedName>
        <fullName evidence="9">ABC transporter permease</fullName>
    </submittedName>
</protein>